<proteinExistence type="predicted"/>
<dbReference type="Proteomes" id="UP000315010">
    <property type="component" value="Unassembled WGS sequence"/>
</dbReference>
<name>A0A5C5YYC0_9BACT</name>
<evidence type="ECO:0000313" key="1">
    <source>
        <dbReference type="EMBL" id="TWT79676.1"/>
    </source>
</evidence>
<keyword evidence="2" id="KW-1185">Reference proteome</keyword>
<sequence length="220" mass="24271">MDQSYLMKTLFQYSIGNLLVACVLVALVLTVVVQHARQLAAEAQFKSEIAQLRNRLHAAELALPELPVDDPKRVYILAEPAYAYGRWTWRAYVPPGNRYTLHIDVGTADHEGKITSASGYGQIGGLMGTGITTIMVEQFDSNVSPLLGVSVGKANSVCRLTPEVDRCFATRPDYEEERLGVSGVVEVQPGERIDLVRRWYPQPGPDDVGPVGFSVWLEPQ</sequence>
<protein>
    <submittedName>
        <fullName evidence="1">Uncharacterized protein</fullName>
    </submittedName>
</protein>
<dbReference type="AlphaFoldDB" id="A0A5C5YYC0"/>
<accession>A0A5C5YYC0</accession>
<gene>
    <name evidence="1" type="ORF">CA13_10820</name>
</gene>
<evidence type="ECO:0000313" key="2">
    <source>
        <dbReference type="Proteomes" id="UP000315010"/>
    </source>
</evidence>
<reference evidence="1 2" key="1">
    <citation type="submission" date="2019-02" db="EMBL/GenBank/DDBJ databases">
        <title>Deep-cultivation of Planctomycetes and their phenomic and genomic characterization uncovers novel biology.</title>
        <authorList>
            <person name="Wiegand S."/>
            <person name="Jogler M."/>
            <person name="Boedeker C."/>
            <person name="Pinto D."/>
            <person name="Vollmers J."/>
            <person name="Rivas-Marin E."/>
            <person name="Kohn T."/>
            <person name="Peeters S.H."/>
            <person name="Heuer A."/>
            <person name="Rast P."/>
            <person name="Oberbeckmann S."/>
            <person name="Bunk B."/>
            <person name="Jeske O."/>
            <person name="Meyerdierks A."/>
            <person name="Storesund J.E."/>
            <person name="Kallscheuer N."/>
            <person name="Luecker S."/>
            <person name="Lage O.M."/>
            <person name="Pohl T."/>
            <person name="Merkel B.J."/>
            <person name="Hornburger P."/>
            <person name="Mueller R.-W."/>
            <person name="Bruemmer F."/>
            <person name="Labrenz M."/>
            <person name="Spormann A.M."/>
            <person name="Op Den Camp H."/>
            <person name="Overmann J."/>
            <person name="Amann R."/>
            <person name="Jetten M.S.M."/>
            <person name="Mascher T."/>
            <person name="Medema M.H."/>
            <person name="Devos D.P."/>
            <person name="Kaster A.-K."/>
            <person name="Ovreas L."/>
            <person name="Rohde M."/>
            <person name="Galperin M.Y."/>
            <person name="Jogler C."/>
        </authorList>
    </citation>
    <scope>NUCLEOTIDE SEQUENCE [LARGE SCALE GENOMIC DNA]</scope>
    <source>
        <strain evidence="1 2">CA13</strain>
    </source>
</reference>
<comment type="caution">
    <text evidence="1">The sequence shown here is derived from an EMBL/GenBank/DDBJ whole genome shotgun (WGS) entry which is preliminary data.</text>
</comment>
<organism evidence="1 2">
    <name type="scientific">Novipirellula herctigrandis</name>
    <dbReference type="NCBI Taxonomy" id="2527986"/>
    <lineage>
        <taxon>Bacteria</taxon>
        <taxon>Pseudomonadati</taxon>
        <taxon>Planctomycetota</taxon>
        <taxon>Planctomycetia</taxon>
        <taxon>Pirellulales</taxon>
        <taxon>Pirellulaceae</taxon>
        <taxon>Novipirellula</taxon>
    </lineage>
</organism>
<dbReference type="EMBL" id="SJPJ01000001">
    <property type="protein sequence ID" value="TWT79676.1"/>
    <property type="molecule type" value="Genomic_DNA"/>
</dbReference>